<protein>
    <recommendedName>
        <fullName evidence="7 10">Leishmanolysin-like peptidase</fullName>
        <ecNumber evidence="10">3.4.24.-</ecNumber>
    </recommendedName>
</protein>
<evidence type="ECO:0000256" key="3">
    <source>
        <dbReference type="ARBA" id="ARBA00022723"/>
    </source>
</evidence>
<dbReference type="PANTHER" id="PTHR10942">
    <property type="entry name" value="LEISHMANOLYSIN-LIKE PEPTIDASE"/>
    <property type="match status" value="1"/>
</dbReference>
<keyword evidence="11" id="KW-1133">Transmembrane helix</keyword>
<evidence type="ECO:0000256" key="2">
    <source>
        <dbReference type="ARBA" id="ARBA00022670"/>
    </source>
</evidence>
<evidence type="ECO:0000256" key="6">
    <source>
        <dbReference type="ARBA" id="ARBA00023049"/>
    </source>
</evidence>
<evidence type="ECO:0000256" key="5">
    <source>
        <dbReference type="ARBA" id="ARBA00022833"/>
    </source>
</evidence>
<feature type="active site" evidence="8">
    <location>
        <position position="236"/>
    </location>
</feature>
<dbReference type="AlphaFoldDB" id="A0A4E0R0T4"/>
<dbReference type="SUPFAM" id="SSF55486">
    <property type="entry name" value="Metalloproteases ('zincins'), catalytic domain"/>
    <property type="match status" value="1"/>
</dbReference>
<sequence>MCMVHSKKTLYYMLIGTIILYPLSAGYSHVCRTPPARTLYHVNEGVPNLETKNNGSNFRITAIYTKGFYRNVHSERIKKEIVEFAISHWSSVMKPKKPFQGTFRAARGCINNRYELHQDSDGQIYEYCLTGCQRATDCFAARIPRYLMDKCRMIVDGKPTVTEEAPGIGEPNTDYVIFVDATDTEVCRQGTLAYTAICQTESTLDRPSMGYINFCSKGINLDFPHLRISRDTALHEMAHAFGFHDVLFAFMRTENGEPRTPRDNRTGMPTLGTHSSGVYIPSEDVLEEKTMVWKSARGTYNRTRTLLKTPKLLETARKHFGCPSLDGVELENQGGSGTASAHFEKRIYLNELMVGSIAFDAVMSPFVLAFFQDSGWYDVDISKAEDYRWAKGTGCDFVFKSCYEYMAIKQAAGQSILPWCNEASLDKTSCLNYANAFGLCNLRKRVRKLPEQNQYFASIKGVPERELSLYGGEDSLADFCPYWAPEVLIENGPSTYCDHAENSKFENGKNNHLLEGYGSNARCFNHDQTQAWNSYQCKAIQSYSPTTASCHKFECVNGTGLVVLMDQKRYICPARGGSIQVDTVGKTAYVKGRLECPACNAACRTECPSSDIQATKPDSPPSRIPCPSTGIRLRLLGSIFFFVVWLSSLLV</sequence>
<dbReference type="Proteomes" id="UP000230066">
    <property type="component" value="Unassembled WGS sequence"/>
</dbReference>
<gene>
    <name evidence="12" type="ORF">D915_007678</name>
</gene>
<evidence type="ECO:0000256" key="4">
    <source>
        <dbReference type="ARBA" id="ARBA00022801"/>
    </source>
</evidence>
<evidence type="ECO:0000256" key="7">
    <source>
        <dbReference type="ARBA" id="ARBA00039717"/>
    </source>
</evidence>
<dbReference type="GO" id="GO:0016020">
    <property type="term" value="C:membrane"/>
    <property type="evidence" value="ECO:0007669"/>
    <property type="project" value="InterPro"/>
</dbReference>
<dbReference type="FunFam" id="3.90.132.10:FF:000001">
    <property type="entry name" value="leishmanolysin-like peptidase isoform X2"/>
    <property type="match status" value="1"/>
</dbReference>
<dbReference type="Gene3D" id="2.10.55.10">
    <property type="entry name" value="Leishmanolysin domain 3"/>
    <property type="match status" value="1"/>
</dbReference>
<keyword evidence="3 9" id="KW-0479">Metal-binding</keyword>
<feature type="binding site" evidence="9">
    <location>
        <position position="235"/>
    </location>
    <ligand>
        <name>Zn(2+)</name>
        <dbReference type="ChEBI" id="CHEBI:29105"/>
        <note>catalytic</note>
    </ligand>
</feature>
<dbReference type="GO" id="GO:0007155">
    <property type="term" value="P:cell adhesion"/>
    <property type="evidence" value="ECO:0007669"/>
    <property type="project" value="InterPro"/>
</dbReference>
<keyword evidence="4 10" id="KW-0378">Hydrolase</keyword>
<keyword evidence="13" id="KW-1185">Reference proteome</keyword>
<keyword evidence="11" id="KW-0812">Transmembrane</keyword>
<dbReference type="GO" id="GO:0006508">
    <property type="term" value="P:proteolysis"/>
    <property type="evidence" value="ECO:0007669"/>
    <property type="project" value="UniProtKB-KW"/>
</dbReference>
<dbReference type="Pfam" id="PF01457">
    <property type="entry name" value="Peptidase_M8"/>
    <property type="match status" value="1"/>
</dbReference>
<feature type="binding site" evidence="9">
    <location>
        <position position="239"/>
    </location>
    <ligand>
        <name>Zn(2+)</name>
        <dbReference type="ChEBI" id="CHEBI:29105"/>
        <note>catalytic</note>
    </ligand>
</feature>
<dbReference type="GO" id="GO:0046872">
    <property type="term" value="F:metal ion binding"/>
    <property type="evidence" value="ECO:0007669"/>
    <property type="project" value="UniProtKB-KW"/>
</dbReference>
<feature type="transmembrane region" description="Helical" evidence="11">
    <location>
        <begin position="9"/>
        <end position="27"/>
    </location>
</feature>
<keyword evidence="5 9" id="KW-0862">Zinc</keyword>
<evidence type="ECO:0000256" key="8">
    <source>
        <dbReference type="PIRSR" id="PIRSR601577-1"/>
    </source>
</evidence>
<dbReference type="Gene3D" id="3.90.132.10">
    <property type="entry name" value="Leishmanolysin , domain 2"/>
    <property type="match status" value="1"/>
</dbReference>
<dbReference type="EMBL" id="JXXN02003485">
    <property type="protein sequence ID" value="THD21499.1"/>
    <property type="molecule type" value="Genomic_DNA"/>
</dbReference>
<keyword evidence="11" id="KW-0472">Membrane</keyword>
<evidence type="ECO:0000313" key="13">
    <source>
        <dbReference type="Proteomes" id="UP000230066"/>
    </source>
</evidence>
<feature type="binding site" evidence="9">
    <location>
        <position position="342"/>
    </location>
    <ligand>
        <name>Zn(2+)</name>
        <dbReference type="ChEBI" id="CHEBI:29105"/>
        <note>catalytic</note>
    </ligand>
</feature>
<dbReference type="Gene3D" id="3.10.170.20">
    <property type="match status" value="1"/>
</dbReference>
<evidence type="ECO:0000256" key="10">
    <source>
        <dbReference type="RuleBase" id="RU366077"/>
    </source>
</evidence>
<comment type="cofactor">
    <cofactor evidence="9 10">
        <name>Zn(2+)</name>
        <dbReference type="ChEBI" id="CHEBI:29105"/>
    </cofactor>
    <text evidence="9 10">Binds 1 zinc ion per subunit.</text>
</comment>
<evidence type="ECO:0000256" key="11">
    <source>
        <dbReference type="SAM" id="Phobius"/>
    </source>
</evidence>
<dbReference type="InterPro" id="IPR001577">
    <property type="entry name" value="Peptidase_M8"/>
</dbReference>
<evidence type="ECO:0000313" key="12">
    <source>
        <dbReference type="EMBL" id="THD21499.1"/>
    </source>
</evidence>
<dbReference type="GO" id="GO:0005737">
    <property type="term" value="C:cytoplasm"/>
    <property type="evidence" value="ECO:0007669"/>
    <property type="project" value="TreeGrafter"/>
</dbReference>
<dbReference type="PANTHER" id="PTHR10942:SF0">
    <property type="entry name" value="LEISHMANOLYSIN-LIKE PEPTIDASE"/>
    <property type="match status" value="1"/>
</dbReference>
<organism evidence="12 13">
    <name type="scientific">Fasciola hepatica</name>
    <name type="common">Liver fluke</name>
    <dbReference type="NCBI Taxonomy" id="6192"/>
    <lineage>
        <taxon>Eukaryota</taxon>
        <taxon>Metazoa</taxon>
        <taxon>Spiralia</taxon>
        <taxon>Lophotrochozoa</taxon>
        <taxon>Platyhelminthes</taxon>
        <taxon>Trematoda</taxon>
        <taxon>Digenea</taxon>
        <taxon>Plagiorchiida</taxon>
        <taxon>Echinostomata</taxon>
        <taxon>Echinostomatoidea</taxon>
        <taxon>Fasciolidae</taxon>
        <taxon>Fasciola</taxon>
    </lineage>
</organism>
<keyword evidence="2 10" id="KW-0645">Protease</keyword>
<dbReference type="EC" id="3.4.24.-" evidence="10"/>
<evidence type="ECO:0000256" key="9">
    <source>
        <dbReference type="PIRSR" id="PIRSR601577-2"/>
    </source>
</evidence>
<proteinExistence type="inferred from homology"/>
<keyword evidence="6 9" id="KW-0482">Metalloprotease</keyword>
<comment type="similarity">
    <text evidence="1 10">Belongs to the peptidase M8 family.</text>
</comment>
<name>A0A4E0R0T4_FASHE</name>
<accession>A0A4E0R0T4</accession>
<comment type="caution">
    <text evidence="12">The sequence shown here is derived from an EMBL/GenBank/DDBJ whole genome shotgun (WGS) entry which is preliminary data.</text>
</comment>
<dbReference type="GO" id="GO:0004222">
    <property type="term" value="F:metalloendopeptidase activity"/>
    <property type="evidence" value="ECO:0007669"/>
    <property type="project" value="UniProtKB-UniRule"/>
</dbReference>
<evidence type="ECO:0000256" key="1">
    <source>
        <dbReference type="ARBA" id="ARBA00005860"/>
    </source>
</evidence>
<reference evidence="12" key="1">
    <citation type="submission" date="2019-03" db="EMBL/GenBank/DDBJ databases">
        <title>Improved annotation for the trematode Fasciola hepatica.</title>
        <authorList>
            <person name="Choi Y.-J."/>
            <person name="Martin J."/>
            <person name="Mitreva M."/>
        </authorList>
    </citation>
    <scope>NUCLEOTIDE SEQUENCE [LARGE SCALE GENOMIC DNA]</scope>
</reference>